<feature type="compositionally biased region" description="Polar residues" evidence="3">
    <location>
        <begin position="591"/>
        <end position="608"/>
    </location>
</feature>
<dbReference type="GO" id="GO:0005783">
    <property type="term" value="C:endoplasmic reticulum"/>
    <property type="evidence" value="ECO:0007669"/>
    <property type="project" value="TreeGrafter"/>
</dbReference>
<keyword evidence="5" id="KW-0436">Ligase</keyword>
<dbReference type="GO" id="GO:0016020">
    <property type="term" value="C:membrane"/>
    <property type="evidence" value="ECO:0007669"/>
    <property type="project" value="TreeGrafter"/>
</dbReference>
<feature type="region of interest" description="Disordered" evidence="3">
    <location>
        <begin position="567"/>
        <end position="608"/>
    </location>
</feature>
<evidence type="ECO:0000256" key="2">
    <source>
        <dbReference type="ARBA" id="ARBA00022840"/>
    </source>
</evidence>
<evidence type="ECO:0000313" key="6">
    <source>
        <dbReference type="Proteomes" id="UP001149813"/>
    </source>
</evidence>
<dbReference type="PANTHER" id="PTHR43272">
    <property type="entry name" value="LONG-CHAIN-FATTY-ACID--COA LIGASE"/>
    <property type="match status" value="1"/>
</dbReference>
<keyword evidence="2" id="KW-0067">ATP-binding</keyword>
<dbReference type="OrthoDB" id="1700726at2759"/>
<evidence type="ECO:0000256" key="3">
    <source>
        <dbReference type="SAM" id="MobiDB-lite"/>
    </source>
</evidence>
<dbReference type="InterPro" id="IPR000873">
    <property type="entry name" value="AMP-dep_synth/lig_dom"/>
</dbReference>
<dbReference type="Gene3D" id="3.40.50.12780">
    <property type="entry name" value="N-terminal domain of ligase-like"/>
    <property type="match status" value="1"/>
</dbReference>
<accession>A0A9W8CTI8</accession>
<sequence>MFKSFVVPSSEVPGYSPIYRHPDYKDGTLNGKFADLTTLYEVFKAQVKNYPKEKFLGSRIFYPETNTFGGYEWLTTTDVDEMIGDYGSGLDQIFAKHAPDMNETTGQQPLGIFSINRPEWVLTELTAFRSRRYSVGISDFTGVESSEFFISHSELKVIVCSMDKIPRMLERIEHTPKLKVIISMDKLDCSKPTPFTQAFNAEITEELRFKAASLNIVMLDIDQVIEIGRAKPIEPTPPKPSDYCTLCFSSGTTSAQKGVLISHDAFVSASRSVHLILQSNDTTYLSFMSMSHIFERCLIYSFMHDIAHIGFFGGDKVHLFSDMQALRPNTVAAIPLVLNTIYDKAAASTIGAKGIVGLLSRAGYKSKIKRIGSGRGFKHALWDKLIFSKVAQLFGGNVRLLISGAMPLTPDVHNFFRVALSCNVIQGYGQTETVASGTVQRPDEVSVGNVGTPSPGVDIRLRSIPEMGYDATSPLCPRGEMMVRGKSIFSEYYKAPEKTAEVLDCEWLATGDIVQCNADGTLSIIDRIKHVIRSPSTMYLEPEPIEQLYKKHHLVDSVFFGSSLLPRGGQSSAEQSAEPKQEPNYEVHSVPQLSQNSAISTESYRYDI</sequence>
<evidence type="ECO:0000259" key="4">
    <source>
        <dbReference type="Pfam" id="PF00501"/>
    </source>
</evidence>
<dbReference type="EMBL" id="JANBOJ010000091">
    <property type="protein sequence ID" value="KAJ1722877.1"/>
    <property type="molecule type" value="Genomic_DNA"/>
</dbReference>
<dbReference type="EC" id="6.2.1.3" evidence="5"/>
<gene>
    <name evidence="5" type="primary">FAA2_15</name>
    <name evidence="5" type="ORF">LPJ53_002747</name>
</gene>
<keyword evidence="6" id="KW-1185">Reference proteome</keyword>
<comment type="caution">
    <text evidence="5">The sequence shown here is derived from an EMBL/GenBank/DDBJ whole genome shotgun (WGS) entry which is preliminary data.</text>
</comment>
<dbReference type="InterPro" id="IPR042099">
    <property type="entry name" value="ANL_N_sf"/>
</dbReference>
<dbReference type="PANTHER" id="PTHR43272:SF33">
    <property type="entry name" value="AMP-BINDING DOMAIN-CONTAINING PROTEIN-RELATED"/>
    <property type="match status" value="1"/>
</dbReference>
<name>A0A9W8CTI8_9FUNG</name>
<dbReference type="AlphaFoldDB" id="A0A9W8CTI8"/>
<evidence type="ECO:0000313" key="5">
    <source>
        <dbReference type="EMBL" id="KAJ1722877.1"/>
    </source>
</evidence>
<dbReference type="GO" id="GO:0004467">
    <property type="term" value="F:long-chain fatty acid-CoA ligase activity"/>
    <property type="evidence" value="ECO:0007669"/>
    <property type="project" value="UniProtKB-EC"/>
</dbReference>
<reference evidence="5" key="1">
    <citation type="submission" date="2022-07" db="EMBL/GenBank/DDBJ databases">
        <title>Phylogenomic reconstructions and comparative analyses of Kickxellomycotina fungi.</title>
        <authorList>
            <person name="Reynolds N.K."/>
            <person name="Stajich J.E."/>
            <person name="Barry K."/>
            <person name="Grigoriev I.V."/>
            <person name="Crous P."/>
            <person name="Smith M.E."/>
        </authorList>
    </citation>
    <scope>NUCLEOTIDE SEQUENCE</scope>
    <source>
        <strain evidence="5">NBRC 32514</strain>
    </source>
</reference>
<proteinExistence type="predicted"/>
<feature type="domain" description="AMP-dependent synthetase/ligase" evidence="4">
    <location>
        <begin position="61"/>
        <end position="493"/>
    </location>
</feature>
<keyword evidence="1" id="KW-0547">Nucleotide-binding</keyword>
<evidence type="ECO:0000256" key="1">
    <source>
        <dbReference type="ARBA" id="ARBA00022741"/>
    </source>
</evidence>
<organism evidence="5 6">
    <name type="scientific">Coemansia erecta</name>
    <dbReference type="NCBI Taxonomy" id="147472"/>
    <lineage>
        <taxon>Eukaryota</taxon>
        <taxon>Fungi</taxon>
        <taxon>Fungi incertae sedis</taxon>
        <taxon>Zoopagomycota</taxon>
        <taxon>Kickxellomycotina</taxon>
        <taxon>Kickxellomycetes</taxon>
        <taxon>Kickxellales</taxon>
        <taxon>Kickxellaceae</taxon>
        <taxon>Coemansia</taxon>
    </lineage>
</organism>
<dbReference type="Proteomes" id="UP001149813">
    <property type="component" value="Unassembled WGS sequence"/>
</dbReference>
<dbReference type="SUPFAM" id="SSF56801">
    <property type="entry name" value="Acetyl-CoA synthetase-like"/>
    <property type="match status" value="1"/>
</dbReference>
<dbReference type="GO" id="GO:0005524">
    <property type="term" value="F:ATP binding"/>
    <property type="evidence" value="ECO:0007669"/>
    <property type="project" value="UniProtKB-KW"/>
</dbReference>
<dbReference type="Pfam" id="PF00501">
    <property type="entry name" value="AMP-binding"/>
    <property type="match status" value="1"/>
</dbReference>
<protein>
    <submittedName>
        <fullName evidence="5">Medium-chain fatty acid-CoA ligase faa2</fullName>
        <ecNumber evidence="5">6.2.1.3</ecNumber>
    </submittedName>
</protein>